<keyword evidence="2" id="KW-1185">Reference proteome</keyword>
<dbReference type="EMBL" id="BSXT01000335">
    <property type="protein sequence ID" value="GMF24688.1"/>
    <property type="molecule type" value="Genomic_DNA"/>
</dbReference>
<evidence type="ECO:0000313" key="1">
    <source>
        <dbReference type="EMBL" id="GMF24688.1"/>
    </source>
</evidence>
<dbReference type="Proteomes" id="UP001165121">
    <property type="component" value="Unassembled WGS sequence"/>
</dbReference>
<evidence type="ECO:0000313" key="2">
    <source>
        <dbReference type="Proteomes" id="UP001165121"/>
    </source>
</evidence>
<gene>
    <name evidence="1" type="ORF">Pfra01_000421000</name>
</gene>
<protein>
    <submittedName>
        <fullName evidence="1">Unnamed protein product</fullName>
    </submittedName>
</protein>
<name>A0A9W6U1T2_9STRA</name>
<proteinExistence type="predicted"/>
<organism evidence="1 2">
    <name type="scientific">Phytophthora fragariaefolia</name>
    <dbReference type="NCBI Taxonomy" id="1490495"/>
    <lineage>
        <taxon>Eukaryota</taxon>
        <taxon>Sar</taxon>
        <taxon>Stramenopiles</taxon>
        <taxon>Oomycota</taxon>
        <taxon>Peronosporomycetes</taxon>
        <taxon>Peronosporales</taxon>
        <taxon>Peronosporaceae</taxon>
        <taxon>Phytophthora</taxon>
    </lineage>
</organism>
<dbReference type="AlphaFoldDB" id="A0A9W6U1T2"/>
<accession>A0A9W6U1T2</accession>
<dbReference type="OrthoDB" id="18134at2759"/>
<sequence length="149" mass="16119">MKYVEAELVQTDTIEQLYGKLVVLMNHLADELKPIVERQGRYFSVRTPTPGVGNASVNGSGAGGEEGGGSNDYATDPMLMMEIAMCGDMSYYVELLEQAAELFSVRRSNFLGGAVCPNLLTLSLVTSFRTASCSNDTDIPRAGAFYRST</sequence>
<comment type="caution">
    <text evidence="1">The sequence shown here is derived from an EMBL/GenBank/DDBJ whole genome shotgun (WGS) entry which is preliminary data.</text>
</comment>
<reference evidence="1" key="1">
    <citation type="submission" date="2023-04" db="EMBL/GenBank/DDBJ databases">
        <title>Phytophthora fragariaefolia NBRC 109709.</title>
        <authorList>
            <person name="Ichikawa N."/>
            <person name="Sato H."/>
            <person name="Tonouchi N."/>
        </authorList>
    </citation>
    <scope>NUCLEOTIDE SEQUENCE</scope>
    <source>
        <strain evidence="1">NBRC 109709</strain>
    </source>
</reference>